<feature type="domain" description="AAA+ ATPase" evidence="4">
    <location>
        <begin position="45"/>
        <end position="186"/>
    </location>
</feature>
<dbReference type="HOGENOM" id="CLU_034716_2_0_12"/>
<dbReference type="Proteomes" id="UP000005737">
    <property type="component" value="Unassembled WGS sequence"/>
</dbReference>
<dbReference type="EMBL" id="JH597773">
    <property type="protein sequence ID" value="EHQ05680.1"/>
    <property type="molecule type" value="Genomic_DNA"/>
</dbReference>
<dbReference type="Gene3D" id="1.10.8.80">
    <property type="entry name" value="Magnesium chelatase subunit I, C-Terminal domain"/>
    <property type="match status" value="1"/>
</dbReference>
<accession>H2CFL5</accession>
<dbReference type="Gene3D" id="3.40.50.300">
    <property type="entry name" value="P-loop containing nucleotide triphosphate hydrolases"/>
    <property type="match status" value="1"/>
</dbReference>
<dbReference type="InterPro" id="IPR027417">
    <property type="entry name" value="P-loop_NTPase"/>
</dbReference>
<comment type="similarity">
    <text evidence="3">Belongs to the MoxR family.</text>
</comment>
<organism evidence="5 6">
    <name type="scientific">Leptonema illini DSM 21528</name>
    <dbReference type="NCBI Taxonomy" id="929563"/>
    <lineage>
        <taxon>Bacteria</taxon>
        <taxon>Pseudomonadati</taxon>
        <taxon>Spirochaetota</taxon>
        <taxon>Spirochaetia</taxon>
        <taxon>Leptospirales</taxon>
        <taxon>Leptospiraceae</taxon>
        <taxon>Leptonema</taxon>
    </lineage>
</organism>
<evidence type="ECO:0000313" key="5">
    <source>
        <dbReference type="EMBL" id="EHQ05680.1"/>
    </source>
</evidence>
<evidence type="ECO:0000259" key="4">
    <source>
        <dbReference type="SMART" id="SM00382"/>
    </source>
</evidence>
<dbReference type="SUPFAM" id="SSF52540">
    <property type="entry name" value="P-loop containing nucleoside triphosphate hydrolases"/>
    <property type="match status" value="1"/>
</dbReference>
<proteinExistence type="inferred from homology"/>
<dbReference type="InterPro" id="IPR003593">
    <property type="entry name" value="AAA+_ATPase"/>
</dbReference>
<dbReference type="PANTHER" id="PTHR42759:SF1">
    <property type="entry name" value="MAGNESIUM-CHELATASE SUBUNIT CHLD"/>
    <property type="match status" value="1"/>
</dbReference>
<keyword evidence="6" id="KW-1185">Reference proteome</keyword>
<dbReference type="GO" id="GO:0005524">
    <property type="term" value="F:ATP binding"/>
    <property type="evidence" value="ECO:0007669"/>
    <property type="project" value="UniProtKB-KW"/>
</dbReference>
<dbReference type="AlphaFoldDB" id="H2CFL5"/>
<dbReference type="PANTHER" id="PTHR42759">
    <property type="entry name" value="MOXR FAMILY PROTEIN"/>
    <property type="match status" value="1"/>
</dbReference>
<keyword evidence="1" id="KW-0547">Nucleotide-binding</keyword>
<dbReference type="Pfam" id="PF17863">
    <property type="entry name" value="AAA_lid_2"/>
    <property type="match status" value="1"/>
</dbReference>
<dbReference type="PIRSF" id="PIRSF002849">
    <property type="entry name" value="AAA_ATPase_chaperone_MoxR_prd"/>
    <property type="match status" value="1"/>
</dbReference>
<dbReference type="GO" id="GO:0016887">
    <property type="term" value="F:ATP hydrolysis activity"/>
    <property type="evidence" value="ECO:0007669"/>
    <property type="project" value="InterPro"/>
</dbReference>
<evidence type="ECO:0000313" key="6">
    <source>
        <dbReference type="Proteomes" id="UP000005737"/>
    </source>
</evidence>
<dbReference type="STRING" id="183.GCA_002009735_01752"/>
<dbReference type="InterPro" id="IPR011703">
    <property type="entry name" value="ATPase_AAA-3"/>
</dbReference>
<dbReference type="InterPro" id="IPR041628">
    <property type="entry name" value="ChlI/MoxR_AAA_lid"/>
</dbReference>
<name>H2CFL5_9LEPT</name>
<dbReference type="InterPro" id="IPR050764">
    <property type="entry name" value="CbbQ/NirQ/NorQ/GpvN"/>
</dbReference>
<protein>
    <submittedName>
        <fullName evidence="5">ATPase associated with various cellular activities AAA_3</fullName>
    </submittedName>
</protein>
<evidence type="ECO:0000256" key="3">
    <source>
        <dbReference type="ARBA" id="ARBA00061607"/>
    </source>
</evidence>
<dbReference type="SMART" id="SM00382">
    <property type="entry name" value="AAA"/>
    <property type="match status" value="1"/>
</dbReference>
<evidence type="ECO:0000256" key="1">
    <source>
        <dbReference type="ARBA" id="ARBA00022741"/>
    </source>
</evidence>
<keyword evidence="2" id="KW-0067">ATP-binding</keyword>
<evidence type="ECO:0000256" key="2">
    <source>
        <dbReference type="ARBA" id="ARBA00022840"/>
    </source>
</evidence>
<reference evidence="5 6" key="1">
    <citation type="submission" date="2011-10" db="EMBL/GenBank/DDBJ databases">
        <title>The Improved High-Quality Draft genome of Leptonema illini DSM 21528.</title>
        <authorList>
            <consortium name="US DOE Joint Genome Institute (JGI-PGF)"/>
            <person name="Lucas S."/>
            <person name="Copeland A."/>
            <person name="Lapidus A."/>
            <person name="Glavina del Rio T."/>
            <person name="Dalin E."/>
            <person name="Tice H."/>
            <person name="Bruce D."/>
            <person name="Goodwin L."/>
            <person name="Pitluck S."/>
            <person name="Peters L."/>
            <person name="Mikhailova N."/>
            <person name="Held B."/>
            <person name="Kyrpides N."/>
            <person name="Mavromatis K."/>
            <person name="Ivanova N."/>
            <person name="Markowitz V."/>
            <person name="Cheng J.-F."/>
            <person name="Hugenholtz P."/>
            <person name="Woyke T."/>
            <person name="Wu D."/>
            <person name="Gronow S."/>
            <person name="Wellnitz S."/>
            <person name="Brambilla E.-M."/>
            <person name="Klenk H.-P."/>
            <person name="Eisen J.A."/>
        </authorList>
    </citation>
    <scope>NUCLEOTIDE SEQUENCE [LARGE SCALE GENOMIC DNA]</scope>
    <source>
        <strain evidence="5 6">DSM 21528</strain>
    </source>
</reference>
<dbReference type="RefSeq" id="WP_002770550.1">
    <property type="nucleotide sequence ID" value="NZ_JH597773.1"/>
</dbReference>
<dbReference type="FunFam" id="3.40.50.300:FF:000640">
    <property type="entry name" value="MoxR family ATPase"/>
    <property type="match status" value="1"/>
</dbReference>
<dbReference type="Pfam" id="PF07726">
    <property type="entry name" value="AAA_3"/>
    <property type="match status" value="1"/>
</dbReference>
<sequence>MAKKRSTDSEIEKVAEKLQLLKKEVHRGIVGQEDLIDGLLTGVLAGGHILIEGVPGLAKTRAVNLLARACKTSFRRIQFTPDLMPGDILGTRIYNQQKANFEIVLGPIFAGFLLADEINRAPAKVQSALLEAMQERQVTIGNQSHNLPEPFLVFATQNPVEQEGTYPLPEAQLDRFLLKVVVPYPEPHEEEEIVRMVIEETQLPDIEQVLTLAELKEMQELVRDVFVEDRIATYATALVKATRNPESFGLPLAPFIEYGASPRASIGLVLAARARAVIAGRASVLPDDVKTVAHNVLRHRIIRSYHAEAEGVKTDDLISKILGAVPVS</sequence>
<gene>
    <name evidence="5" type="ORF">Lepil_0980</name>
</gene>